<evidence type="ECO:0000313" key="2">
    <source>
        <dbReference type="Proteomes" id="UP000285655"/>
    </source>
</evidence>
<proteinExistence type="predicted"/>
<protein>
    <recommendedName>
        <fullName evidence="3">ImmA/IrrE family metallo-endopeptidase</fullName>
    </recommendedName>
</protein>
<dbReference type="EMBL" id="QZJW01000038">
    <property type="protein sequence ID" value="RJO60849.1"/>
    <property type="molecule type" value="Genomic_DNA"/>
</dbReference>
<gene>
    <name evidence="1" type="ORF">C4544_04395</name>
</gene>
<dbReference type="AlphaFoldDB" id="A0A419DCI2"/>
<evidence type="ECO:0008006" key="3">
    <source>
        <dbReference type="Google" id="ProtNLM"/>
    </source>
</evidence>
<sequence>MNAIIQSIIKDNNCTPGDVFSFNSGNKTITYIPEELETGDGSLALLHEIAHMKLDHFSYNYDVELLELEHEAWEETRRLAKEYGIEVDENHIEECLESYDKWLKKRATCPKCGEYSLQKDKSSFGCFVCDCYWKVNERKDREIRKRIIEKAKQTKLEKLVASFLFICSSPFLG</sequence>
<comment type="caution">
    <text evidence="1">The sequence shown here is derived from an EMBL/GenBank/DDBJ whole genome shotgun (WGS) entry which is preliminary data.</text>
</comment>
<accession>A0A419DCI2</accession>
<organism evidence="1 2">
    <name type="scientific">candidate division WS5 bacterium</name>
    <dbReference type="NCBI Taxonomy" id="2093353"/>
    <lineage>
        <taxon>Bacteria</taxon>
        <taxon>candidate division WS5</taxon>
    </lineage>
</organism>
<name>A0A419DCI2_9BACT</name>
<dbReference type="Proteomes" id="UP000285655">
    <property type="component" value="Unassembled WGS sequence"/>
</dbReference>
<evidence type="ECO:0000313" key="1">
    <source>
        <dbReference type="EMBL" id="RJO60849.1"/>
    </source>
</evidence>
<reference evidence="1 2" key="1">
    <citation type="journal article" date="2017" name="ISME J.">
        <title>Energy and carbon metabolisms in a deep terrestrial subsurface fluid microbial community.</title>
        <authorList>
            <person name="Momper L."/>
            <person name="Jungbluth S.P."/>
            <person name="Lee M.D."/>
            <person name="Amend J.P."/>
        </authorList>
    </citation>
    <scope>NUCLEOTIDE SEQUENCE [LARGE SCALE GENOMIC DNA]</scope>
    <source>
        <strain evidence="1">SURF_29</strain>
    </source>
</reference>